<dbReference type="RefSeq" id="WP_194449869.1">
    <property type="nucleotide sequence ID" value="NZ_CP063849.1"/>
</dbReference>
<dbReference type="InterPro" id="IPR046453">
    <property type="entry name" value="GpA_ATPase"/>
</dbReference>
<feature type="domain" description="Terminase large subunit GpA endonuclease" evidence="2">
    <location>
        <begin position="260"/>
        <end position="532"/>
    </location>
</feature>
<dbReference type="InterPro" id="IPR046454">
    <property type="entry name" value="GpA_endonuclease"/>
</dbReference>
<dbReference type="KEGG" id="pfer:IRI77_36640"/>
<dbReference type="PANTHER" id="PTHR34413:SF2">
    <property type="entry name" value="PROPHAGE TAIL FIBER ASSEMBLY PROTEIN HOMOLOG TFAE-RELATED"/>
    <property type="match status" value="1"/>
</dbReference>
<dbReference type="AlphaFoldDB" id="A0A7S7SL97"/>
<dbReference type="GO" id="GO:0004519">
    <property type="term" value="F:endonuclease activity"/>
    <property type="evidence" value="ECO:0007669"/>
    <property type="project" value="InterPro"/>
</dbReference>
<dbReference type="InterPro" id="IPR008866">
    <property type="entry name" value="Phage_lambda_GpA-like"/>
</dbReference>
<evidence type="ECO:0000313" key="3">
    <source>
        <dbReference type="EMBL" id="QOY88206.1"/>
    </source>
</evidence>
<organism evidence="3 4">
    <name type="scientific">Paludibaculum fermentans</name>
    <dbReference type="NCBI Taxonomy" id="1473598"/>
    <lineage>
        <taxon>Bacteria</taxon>
        <taxon>Pseudomonadati</taxon>
        <taxon>Acidobacteriota</taxon>
        <taxon>Terriglobia</taxon>
        <taxon>Bryobacterales</taxon>
        <taxon>Bryobacteraceae</taxon>
        <taxon>Paludibaculum</taxon>
    </lineage>
</organism>
<evidence type="ECO:0000259" key="2">
    <source>
        <dbReference type="Pfam" id="PF20454"/>
    </source>
</evidence>
<feature type="domain" description="Phage terminase large subunit GpA ATPase" evidence="1">
    <location>
        <begin position="6"/>
        <end position="251"/>
    </location>
</feature>
<dbReference type="InterPro" id="IPR051220">
    <property type="entry name" value="TFA_Chaperone"/>
</dbReference>
<protein>
    <submittedName>
        <fullName evidence="3">Phage terminase large subunit family protein</fullName>
    </submittedName>
</protein>
<dbReference type="GO" id="GO:0005524">
    <property type="term" value="F:ATP binding"/>
    <property type="evidence" value="ECO:0007669"/>
    <property type="project" value="InterPro"/>
</dbReference>
<evidence type="ECO:0000259" key="1">
    <source>
        <dbReference type="Pfam" id="PF05876"/>
    </source>
</evidence>
<reference evidence="3 4" key="1">
    <citation type="submission" date="2020-10" db="EMBL/GenBank/DDBJ databases">
        <title>Complete genome sequence of Paludibaculum fermentans P105T, a facultatively anaerobic acidobacterium capable of dissimilatory Fe(III) reduction.</title>
        <authorList>
            <person name="Dedysh S.N."/>
            <person name="Beletsky A.V."/>
            <person name="Kulichevskaya I.S."/>
            <person name="Mardanov A.V."/>
            <person name="Ravin N.V."/>
        </authorList>
    </citation>
    <scope>NUCLEOTIDE SEQUENCE [LARGE SCALE GENOMIC DNA]</scope>
    <source>
        <strain evidence="3 4">P105</strain>
    </source>
</reference>
<dbReference type="Gene3D" id="3.40.50.300">
    <property type="entry name" value="P-loop containing nucleotide triphosphate hydrolases"/>
    <property type="match status" value="1"/>
</dbReference>
<dbReference type="Pfam" id="PF20454">
    <property type="entry name" value="GpA_nuclease"/>
    <property type="match status" value="1"/>
</dbReference>
<accession>A0A7S7SL97</accession>
<keyword evidence="4" id="KW-1185">Reference proteome</keyword>
<name>A0A7S7SL97_PALFE</name>
<dbReference type="GO" id="GO:0016887">
    <property type="term" value="F:ATP hydrolysis activity"/>
    <property type="evidence" value="ECO:0007669"/>
    <property type="project" value="InterPro"/>
</dbReference>
<dbReference type="Pfam" id="PF05876">
    <property type="entry name" value="GpA_ATPase"/>
    <property type="match status" value="1"/>
</dbReference>
<evidence type="ECO:0000313" key="4">
    <source>
        <dbReference type="Proteomes" id="UP000593892"/>
    </source>
</evidence>
<proteinExistence type="inferred from homology"/>
<gene>
    <name evidence="3" type="ORF">IRI77_36640</name>
</gene>
<sequence>MSPEASAEAGEWRTDRAPYQKALLDALTPNSPYERVVFMSSSQVGKTECLNSFVGYVIDQDPGPVLVVQPRVEDGESWSKDRLAPMLRDTPCLRGKVADVRSRDSNNRILHKRFQGGSITIAGANSPAGLAMRPIRYVLLDEVDRYPPSAGTEGDPISLAVKRSTTWWNRKILLVSTPTVKGASRIESWWLRSNQSSYWVPCPECHGFQVLVWPNLIWPKDHPEEAKYRCVHCERLFESYRKPWMLAHGEWRSANPKSKIAGFWINQLYSAWKEWPETAIEGVEARHGGPETWRAFINTALGELWDDEAETSVDIATLLARREDYGPRLPAGVCLLTAGVDVQVDRAEVELVGWGKGEESWSVEYRVFPGDPSAPELWRALDEYLGRQWLHEYGISLPIAAVGIDSGFHTQQVYDFCRVRYHRRIFALKGKAGHLPVWPKKPTRNTINRTPMWIVGVDSAKSVIYGRLKIEQPSTGYCHFPAERTREWFEQLLSETLVTSYSRGVPVREWRPKKGVRTEVLDARVYSYAALCGLVSMGLRVDMEAERVAALRPTSDAGVRAEGGNRGSGRTVLRSRWLDSGRPGL</sequence>
<dbReference type="InterPro" id="IPR027417">
    <property type="entry name" value="P-loop_NTPase"/>
</dbReference>
<dbReference type="EMBL" id="CP063849">
    <property type="protein sequence ID" value="QOY88206.1"/>
    <property type="molecule type" value="Genomic_DNA"/>
</dbReference>
<dbReference type="HAMAP" id="MF_04144">
    <property type="entry name" value="TERL_LAMBDA"/>
    <property type="match status" value="1"/>
</dbReference>
<dbReference type="Proteomes" id="UP000593892">
    <property type="component" value="Chromosome"/>
</dbReference>
<dbReference type="PANTHER" id="PTHR34413">
    <property type="entry name" value="PROPHAGE TAIL FIBER ASSEMBLY PROTEIN HOMOLOG TFAE-RELATED-RELATED"/>
    <property type="match status" value="1"/>
</dbReference>